<dbReference type="Gene3D" id="3.20.20.370">
    <property type="entry name" value="Glycoside hydrolase/deacetylase"/>
    <property type="match status" value="1"/>
</dbReference>
<dbReference type="SUPFAM" id="SSF88713">
    <property type="entry name" value="Glycoside hydrolase/deacetylase"/>
    <property type="match status" value="1"/>
</dbReference>
<dbReference type="CDD" id="cd10807">
    <property type="entry name" value="YdjC_like_3"/>
    <property type="match status" value="1"/>
</dbReference>
<evidence type="ECO:0000313" key="6">
    <source>
        <dbReference type="EMBL" id="KTD65966.1"/>
    </source>
</evidence>
<dbReference type="RefSeq" id="WP_040524084.1">
    <property type="nucleotide sequence ID" value="NZ_KB892397.1"/>
</dbReference>
<dbReference type="GO" id="GO:0046872">
    <property type="term" value="F:metal ion binding"/>
    <property type="evidence" value="ECO:0007669"/>
    <property type="project" value="UniProtKB-KW"/>
</dbReference>
<accession>A0A0W0ZAY3</accession>
<dbReference type="eggNOG" id="COG3394">
    <property type="taxonomic scope" value="Bacteria"/>
</dbReference>
<dbReference type="GO" id="GO:0016787">
    <property type="term" value="F:hydrolase activity"/>
    <property type="evidence" value="ECO:0007669"/>
    <property type="project" value="UniProtKB-KW"/>
</dbReference>
<dbReference type="STRING" id="1122169.Lsha_0173"/>
<dbReference type="PANTHER" id="PTHR31609:SF1">
    <property type="entry name" value="CARBOHYDRATE DEACETYLASE"/>
    <property type="match status" value="1"/>
</dbReference>
<organism evidence="6 7">
    <name type="scientific">Legionella shakespearei DSM 23087</name>
    <dbReference type="NCBI Taxonomy" id="1122169"/>
    <lineage>
        <taxon>Bacteria</taxon>
        <taxon>Pseudomonadati</taxon>
        <taxon>Pseudomonadota</taxon>
        <taxon>Gammaproteobacteria</taxon>
        <taxon>Legionellales</taxon>
        <taxon>Legionellaceae</taxon>
        <taxon>Legionella</taxon>
    </lineage>
</organism>
<evidence type="ECO:0000256" key="3">
    <source>
        <dbReference type="ARBA" id="ARBA00022801"/>
    </source>
</evidence>
<keyword evidence="4" id="KW-0460">Magnesium</keyword>
<proteinExistence type="predicted"/>
<dbReference type="AlphaFoldDB" id="A0A0W0ZAY3"/>
<evidence type="ECO:0000313" key="7">
    <source>
        <dbReference type="Proteomes" id="UP000054600"/>
    </source>
</evidence>
<protein>
    <submittedName>
        <fullName evidence="6">Cellobiose phosphorylase</fullName>
    </submittedName>
</protein>
<comment type="caution">
    <text evidence="6">The sequence shown here is derived from an EMBL/GenBank/DDBJ whole genome shotgun (WGS) entry which is preliminary data.</text>
</comment>
<evidence type="ECO:0000256" key="4">
    <source>
        <dbReference type="ARBA" id="ARBA00022842"/>
    </source>
</evidence>
<evidence type="ECO:0000256" key="5">
    <source>
        <dbReference type="ARBA" id="ARBA00023277"/>
    </source>
</evidence>
<evidence type="ECO:0000256" key="1">
    <source>
        <dbReference type="ARBA" id="ARBA00001946"/>
    </source>
</evidence>
<dbReference type="EMBL" id="LNYW01000008">
    <property type="protein sequence ID" value="KTD65966.1"/>
    <property type="molecule type" value="Genomic_DNA"/>
</dbReference>
<sequence>MSVSKRIILCADDFGLNPGISQGILKLVRNQRLSAVSCMVGFPAFERYAAELLACKHQIQTGLHFNLTEGHLLSEPGRPCFSLTNLILKTHLRLLSSSLIAKELNTQLDLYIQTMGELPDFIDGHQHVHQFPQIREVLFQVYEQRLKRHGTAIRSTYPAVTIPRYRFKAAVLAKTGGRYLSRELKQLTIPHNPVFSGVYDFSPDSDYRSLFGMWLQSISDNTLIMCHPGDDTEDEIAAARREELHYFSSADFLADCQNYGVSLATGPKSGEKKAVHSNDA</sequence>
<dbReference type="OrthoDB" id="5295855at2"/>
<reference evidence="6 7" key="1">
    <citation type="submission" date="2015-11" db="EMBL/GenBank/DDBJ databases">
        <title>Genomic analysis of 38 Legionella species identifies large and diverse effector repertoires.</title>
        <authorList>
            <person name="Burstein D."/>
            <person name="Amaro F."/>
            <person name="Zusman T."/>
            <person name="Lifshitz Z."/>
            <person name="Cohen O."/>
            <person name="Gilbert J.A."/>
            <person name="Pupko T."/>
            <person name="Shuman H.A."/>
            <person name="Segal G."/>
        </authorList>
    </citation>
    <scope>NUCLEOTIDE SEQUENCE [LARGE SCALE GENOMIC DNA]</scope>
    <source>
        <strain evidence="6 7">ATCC 49655</strain>
    </source>
</reference>
<dbReference type="InterPro" id="IPR011330">
    <property type="entry name" value="Glyco_hydro/deAcase_b/a-brl"/>
</dbReference>
<dbReference type="PATRIC" id="fig|1122169.6.peg.192"/>
<dbReference type="Proteomes" id="UP000054600">
    <property type="component" value="Unassembled WGS sequence"/>
</dbReference>
<keyword evidence="3" id="KW-0378">Hydrolase</keyword>
<evidence type="ECO:0000256" key="2">
    <source>
        <dbReference type="ARBA" id="ARBA00022723"/>
    </source>
</evidence>
<keyword evidence="7" id="KW-1185">Reference proteome</keyword>
<dbReference type="Pfam" id="PF04794">
    <property type="entry name" value="YdjC"/>
    <property type="match status" value="1"/>
</dbReference>
<keyword evidence="2" id="KW-0479">Metal-binding</keyword>
<keyword evidence="5" id="KW-0119">Carbohydrate metabolism</keyword>
<dbReference type="GO" id="GO:0019213">
    <property type="term" value="F:deacetylase activity"/>
    <property type="evidence" value="ECO:0007669"/>
    <property type="project" value="TreeGrafter"/>
</dbReference>
<dbReference type="PANTHER" id="PTHR31609">
    <property type="entry name" value="YDJC DEACETYLASE FAMILY MEMBER"/>
    <property type="match status" value="1"/>
</dbReference>
<name>A0A0W0ZAY3_9GAMM</name>
<dbReference type="InterPro" id="IPR006879">
    <property type="entry name" value="YdjC-like"/>
</dbReference>
<gene>
    <name evidence="6" type="ORF">Lsha_0173</name>
</gene>
<dbReference type="GO" id="GO:0005975">
    <property type="term" value="P:carbohydrate metabolic process"/>
    <property type="evidence" value="ECO:0007669"/>
    <property type="project" value="InterPro"/>
</dbReference>
<comment type="cofactor">
    <cofactor evidence="1">
        <name>Mg(2+)</name>
        <dbReference type="ChEBI" id="CHEBI:18420"/>
    </cofactor>
</comment>